<sequence length="83" mass="9427">MKVNRYEKARKLLSIVRQGCTSNVLFIDEKMFTVNSTCNSQNSKRSGKVSVNSRSHFPSSVMNWTIQQDWAPAHGAKTTFELC</sequence>
<evidence type="ECO:0000313" key="1">
    <source>
        <dbReference type="Proteomes" id="UP000095283"/>
    </source>
</evidence>
<reference evidence="2" key="1">
    <citation type="submission" date="2016-11" db="UniProtKB">
        <authorList>
            <consortium name="WormBaseParasite"/>
        </authorList>
    </citation>
    <scope>IDENTIFICATION</scope>
</reference>
<protein>
    <submittedName>
        <fullName evidence="2">DDE_Tnp_ISL3 domain-containing protein</fullName>
    </submittedName>
</protein>
<evidence type="ECO:0000313" key="2">
    <source>
        <dbReference type="WBParaSite" id="Hba_02545"/>
    </source>
</evidence>
<accession>A0A1I7WCU1</accession>
<name>A0A1I7WCU1_HETBA</name>
<organism evidence="1 2">
    <name type="scientific">Heterorhabditis bacteriophora</name>
    <name type="common">Entomopathogenic nematode worm</name>
    <dbReference type="NCBI Taxonomy" id="37862"/>
    <lineage>
        <taxon>Eukaryota</taxon>
        <taxon>Metazoa</taxon>
        <taxon>Ecdysozoa</taxon>
        <taxon>Nematoda</taxon>
        <taxon>Chromadorea</taxon>
        <taxon>Rhabditida</taxon>
        <taxon>Rhabditina</taxon>
        <taxon>Rhabditomorpha</taxon>
        <taxon>Strongyloidea</taxon>
        <taxon>Heterorhabditidae</taxon>
        <taxon>Heterorhabditis</taxon>
    </lineage>
</organism>
<dbReference type="AlphaFoldDB" id="A0A1I7WCU1"/>
<proteinExistence type="predicted"/>
<dbReference type="WBParaSite" id="Hba_02545">
    <property type="protein sequence ID" value="Hba_02545"/>
    <property type="gene ID" value="Hba_02545"/>
</dbReference>
<keyword evidence="1" id="KW-1185">Reference proteome</keyword>
<dbReference type="Proteomes" id="UP000095283">
    <property type="component" value="Unplaced"/>
</dbReference>